<dbReference type="InterPro" id="IPR011032">
    <property type="entry name" value="GroES-like_sf"/>
</dbReference>
<accession>G0GFR3</accession>
<feature type="domain" description="Alcohol dehydrogenase-like N-terminal" evidence="3">
    <location>
        <begin position="26"/>
        <end position="125"/>
    </location>
</feature>
<name>G0GFR3_WINT7</name>
<keyword evidence="1" id="KW-0560">Oxidoreductase</keyword>
<dbReference type="HOGENOM" id="CLU_054732_0_0_12"/>
<sequence>MKTKAVRLYGVMDLRLEEFELPEPKDDEILARVVSDSICMSSHKLAMQGEAHKRVRHDLKKNPVMIGHEFCGVIEKVGKKWAHKYREGDKFAIQPALNYKGTLWAPGYSYEYIGGDATYVIVPNEVMEMDCLLPYTGEAFFLGSLAEPVSCIVGAYHAQYHTHPGSYHHEMGVKEGGSLALLAAAGPMGLCAIDYAIHGPRRPRRVVVTDIDQRRLDRAKELIPVEEARKEGVDLLYVNTSGAEDPADLLKGLNDGQPYDDVFVFAPVRAVVELGDRLLGPDGCLNFFAGPTDPEFKAELNFYKVHYEGHHLVGTSGGNTDDMREALTLISEGRLNPAAMITHVGGLNAVIDTTLNLDKIPGGKKLIYTHKRLDLVAIEDFEERGKSDPLYAELAKICARHHNLWNKEAEDYLLAHAPDI</sequence>
<dbReference type="InterPro" id="IPR013149">
    <property type="entry name" value="ADH-like_C"/>
</dbReference>
<dbReference type="AlphaFoldDB" id="G0GFR3"/>
<dbReference type="InterPro" id="IPR013154">
    <property type="entry name" value="ADH-like_N"/>
</dbReference>
<proteinExistence type="predicted"/>
<dbReference type="Gene3D" id="3.40.50.720">
    <property type="entry name" value="NAD(P)-binding Rossmann-like Domain"/>
    <property type="match status" value="1"/>
</dbReference>
<dbReference type="SUPFAM" id="SSF50129">
    <property type="entry name" value="GroES-like"/>
    <property type="match status" value="1"/>
</dbReference>
<dbReference type="CDD" id="cd08238">
    <property type="entry name" value="sorbose_phosphate_red"/>
    <property type="match status" value="1"/>
</dbReference>
<dbReference type="PANTHER" id="PTHR43401">
    <property type="entry name" value="L-THREONINE 3-DEHYDROGENASE"/>
    <property type="match status" value="1"/>
</dbReference>
<evidence type="ECO:0000256" key="1">
    <source>
        <dbReference type="ARBA" id="ARBA00023002"/>
    </source>
</evidence>
<dbReference type="GO" id="GO:0016491">
    <property type="term" value="F:oxidoreductase activity"/>
    <property type="evidence" value="ECO:0007669"/>
    <property type="project" value="UniProtKB-KW"/>
</dbReference>
<keyword evidence="5" id="KW-1185">Reference proteome</keyword>
<dbReference type="Gene3D" id="3.90.180.10">
    <property type="entry name" value="Medium-chain alcohol dehydrogenases, catalytic domain"/>
    <property type="match status" value="1"/>
</dbReference>
<dbReference type="EMBL" id="CP002903">
    <property type="protein sequence ID" value="AEJ61606.1"/>
    <property type="molecule type" value="Genomic_DNA"/>
</dbReference>
<reference evidence="4 5" key="1">
    <citation type="submission" date="2011-06" db="EMBL/GenBank/DDBJ databases">
        <title>The complete genome of Spirochaeta thermophila DSM 6578.</title>
        <authorList>
            <consortium name="US DOE Joint Genome Institute (JGI-PGF)"/>
            <person name="Lucas S."/>
            <person name="Lapidus A."/>
            <person name="Bruce D."/>
            <person name="Goodwin L."/>
            <person name="Pitluck S."/>
            <person name="Peters L."/>
            <person name="Kyrpides N."/>
            <person name="Mavromatis K."/>
            <person name="Ivanova N."/>
            <person name="Mikailova N."/>
            <person name="Pagani I."/>
            <person name="Chertkov O."/>
            <person name="Detter J.C."/>
            <person name="Tapia R."/>
            <person name="Han C."/>
            <person name="Land M."/>
            <person name="Hauser L."/>
            <person name="Markowitz V."/>
            <person name="Cheng J.-F."/>
            <person name="Hugenholtz P."/>
            <person name="Woyke T."/>
            <person name="Wu D."/>
            <person name="Spring S."/>
            <person name="Merkhoffer B."/>
            <person name="Schneider S."/>
            <person name="Klenk H.-P."/>
            <person name="Eisen J.A."/>
        </authorList>
    </citation>
    <scope>NUCLEOTIDE SEQUENCE [LARGE SCALE GENOMIC DNA]</scope>
    <source>
        <strain evidence="5">ATCC 700085 / DSM 6578 / Z-1203</strain>
    </source>
</reference>
<dbReference type="SUPFAM" id="SSF51735">
    <property type="entry name" value="NAD(P)-binding Rossmann-fold domains"/>
    <property type="match status" value="1"/>
</dbReference>
<feature type="domain" description="Alcohol dehydrogenase-like C-terminal" evidence="2">
    <location>
        <begin position="187"/>
        <end position="331"/>
    </location>
</feature>
<dbReference type="InterPro" id="IPR050129">
    <property type="entry name" value="Zn_alcohol_dh"/>
</dbReference>
<dbReference type="InterPro" id="IPR036291">
    <property type="entry name" value="NAD(P)-bd_dom_sf"/>
</dbReference>
<dbReference type="KEGG" id="stq:Spith_1342"/>
<evidence type="ECO:0000313" key="4">
    <source>
        <dbReference type="EMBL" id="AEJ61606.1"/>
    </source>
</evidence>
<organism evidence="4 5">
    <name type="scientific">Winmispira thermophila (strain ATCC 700085 / DSM 6578 / Z-1203)</name>
    <name type="common">Spirochaeta thermophila</name>
    <dbReference type="NCBI Taxonomy" id="869211"/>
    <lineage>
        <taxon>Bacteria</taxon>
        <taxon>Pseudomonadati</taxon>
        <taxon>Spirochaetota</taxon>
        <taxon>Spirochaetia</taxon>
        <taxon>Winmispirales</taxon>
        <taxon>Winmispiraceae</taxon>
        <taxon>Winmispira</taxon>
    </lineage>
</organism>
<dbReference type="STRING" id="869211.Spith_1342"/>
<dbReference type="OrthoDB" id="9787435at2"/>
<dbReference type="Pfam" id="PF00107">
    <property type="entry name" value="ADH_zinc_N"/>
    <property type="match status" value="1"/>
</dbReference>
<evidence type="ECO:0000259" key="3">
    <source>
        <dbReference type="Pfam" id="PF08240"/>
    </source>
</evidence>
<dbReference type="PANTHER" id="PTHR43401:SF2">
    <property type="entry name" value="L-THREONINE 3-DEHYDROGENASE"/>
    <property type="match status" value="1"/>
</dbReference>
<dbReference type="RefSeq" id="WP_014624946.1">
    <property type="nucleotide sequence ID" value="NC_017583.1"/>
</dbReference>
<evidence type="ECO:0000259" key="2">
    <source>
        <dbReference type="Pfam" id="PF00107"/>
    </source>
</evidence>
<evidence type="ECO:0000313" key="5">
    <source>
        <dbReference type="Proteomes" id="UP000007254"/>
    </source>
</evidence>
<protein>
    <submittedName>
        <fullName evidence="4">Alcohol dehydrogenase zinc-binding domain protein</fullName>
    </submittedName>
</protein>
<dbReference type="Pfam" id="PF08240">
    <property type="entry name" value="ADH_N"/>
    <property type="match status" value="1"/>
</dbReference>
<dbReference type="Proteomes" id="UP000007254">
    <property type="component" value="Chromosome"/>
</dbReference>
<gene>
    <name evidence="4" type="ordered locus">Spith_1342</name>
</gene>